<reference evidence="2 3" key="1">
    <citation type="submission" date="2024-10" db="EMBL/GenBank/DDBJ databases">
        <title>The Natural Products Discovery Center: Release of the First 8490 Sequenced Strains for Exploring Actinobacteria Biosynthetic Diversity.</title>
        <authorList>
            <person name="Kalkreuter E."/>
            <person name="Kautsar S.A."/>
            <person name="Yang D."/>
            <person name="Bader C.D."/>
            <person name="Teijaro C.N."/>
            <person name="Fluegel L."/>
            <person name="Davis C.M."/>
            <person name="Simpson J.R."/>
            <person name="Lauterbach L."/>
            <person name="Steele A.D."/>
            <person name="Gui C."/>
            <person name="Meng S."/>
            <person name="Li G."/>
            <person name="Viehrig K."/>
            <person name="Ye F."/>
            <person name="Su P."/>
            <person name="Kiefer A.F."/>
            <person name="Nichols A."/>
            <person name="Cepeda A.J."/>
            <person name="Yan W."/>
            <person name="Fan B."/>
            <person name="Jiang Y."/>
            <person name="Adhikari A."/>
            <person name="Zheng C.-J."/>
            <person name="Schuster L."/>
            <person name="Cowan T.M."/>
            <person name="Smanski M.J."/>
            <person name="Chevrette M.G."/>
            <person name="De Carvalho L.P.S."/>
            <person name="Shen B."/>
        </authorList>
    </citation>
    <scope>NUCLEOTIDE SEQUENCE [LARGE SCALE GENOMIC DNA]</scope>
    <source>
        <strain evidence="2 3">NPDC004045</strain>
    </source>
</reference>
<dbReference type="Proteomes" id="UP001601444">
    <property type="component" value="Unassembled WGS sequence"/>
</dbReference>
<organism evidence="2 3">
    <name type="scientific">Nocardia thailandica</name>
    <dbReference type="NCBI Taxonomy" id="257275"/>
    <lineage>
        <taxon>Bacteria</taxon>
        <taxon>Bacillati</taxon>
        <taxon>Actinomycetota</taxon>
        <taxon>Actinomycetes</taxon>
        <taxon>Mycobacteriales</taxon>
        <taxon>Nocardiaceae</taxon>
        <taxon>Nocardia</taxon>
    </lineage>
</organism>
<protein>
    <recommendedName>
        <fullName evidence="1">DUF7336 domain-containing protein</fullName>
    </recommendedName>
</protein>
<dbReference type="InterPro" id="IPR055760">
    <property type="entry name" value="DUF7336"/>
</dbReference>
<sequence length="77" mass="8803">MQDALDVYIVDHWYELDSGEDVVRTIGIYSSEATADEAIERARLLPGFRDRPHDFHVNRFSVGQDNWSEGFISGQNS</sequence>
<dbReference type="Pfam" id="PF24024">
    <property type="entry name" value="DUF7336"/>
    <property type="match status" value="1"/>
</dbReference>
<dbReference type="EMBL" id="JBIAMX010000001">
    <property type="protein sequence ID" value="MFF0541297.1"/>
    <property type="molecule type" value="Genomic_DNA"/>
</dbReference>
<accession>A0ABW6PFX0</accession>
<gene>
    <name evidence="2" type="ORF">ACFYTF_00490</name>
</gene>
<evidence type="ECO:0000313" key="3">
    <source>
        <dbReference type="Proteomes" id="UP001601444"/>
    </source>
</evidence>
<proteinExistence type="predicted"/>
<feature type="domain" description="DUF7336" evidence="1">
    <location>
        <begin position="7"/>
        <end position="71"/>
    </location>
</feature>
<keyword evidence="3" id="KW-1185">Reference proteome</keyword>
<comment type="caution">
    <text evidence="2">The sequence shown here is derived from an EMBL/GenBank/DDBJ whole genome shotgun (WGS) entry which is preliminary data.</text>
</comment>
<name>A0ABW6PFX0_9NOCA</name>
<evidence type="ECO:0000259" key="1">
    <source>
        <dbReference type="Pfam" id="PF24024"/>
    </source>
</evidence>
<dbReference type="RefSeq" id="WP_387698609.1">
    <property type="nucleotide sequence ID" value="NZ_JBIAMX010000001.1"/>
</dbReference>
<evidence type="ECO:0000313" key="2">
    <source>
        <dbReference type="EMBL" id="MFF0541297.1"/>
    </source>
</evidence>